<dbReference type="Gene3D" id="3.40.30.10">
    <property type="entry name" value="Glutaredoxin"/>
    <property type="match status" value="1"/>
</dbReference>
<dbReference type="PANTHER" id="PTHR34386">
    <property type="entry name" value="GLUTAREDOXIN"/>
    <property type="match status" value="1"/>
</dbReference>
<accession>A0A0G1GEM3</accession>
<name>A0A0G1GEM3_9BACT</name>
<proteinExistence type="predicted"/>
<dbReference type="InterPro" id="IPR002109">
    <property type="entry name" value="Glutaredoxin"/>
</dbReference>
<dbReference type="EMBL" id="LCHL01000018">
    <property type="protein sequence ID" value="KKT32788.1"/>
    <property type="molecule type" value="Genomic_DNA"/>
</dbReference>
<dbReference type="InterPro" id="IPR051548">
    <property type="entry name" value="Grx-like_ET"/>
</dbReference>
<evidence type="ECO:0000313" key="3">
    <source>
        <dbReference type="Proteomes" id="UP000034192"/>
    </source>
</evidence>
<dbReference type="InterPro" id="IPR036249">
    <property type="entry name" value="Thioredoxin-like_sf"/>
</dbReference>
<gene>
    <name evidence="2" type="ORF">UW21_C0018G0004</name>
</gene>
<organism evidence="2 3">
    <name type="scientific">Candidatus Woesebacteria bacterium GW2011_GWB1_44_11b</name>
    <dbReference type="NCBI Taxonomy" id="1618580"/>
    <lineage>
        <taxon>Bacteria</taxon>
        <taxon>Candidatus Woeseibacteriota</taxon>
    </lineage>
</organism>
<sequence>MQITVYTTTTCPYCKMLKDYLGGKDIAYTEKLVDQDDAAREEMTKASGGFLGVPFTVIDKEGQKETVIGFDKGKIDSILNLG</sequence>
<feature type="domain" description="Glutaredoxin" evidence="1">
    <location>
        <begin position="3"/>
        <end position="61"/>
    </location>
</feature>
<dbReference type="SUPFAM" id="SSF52833">
    <property type="entry name" value="Thioredoxin-like"/>
    <property type="match status" value="1"/>
</dbReference>
<dbReference type="Proteomes" id="UP000034192">
    <property type="component" value="Unassembled WGS sequence"/>
</dbReference>
<evidence type="ECO:0000313" key="2">
    <source>
        <dbReference type="EMBL" id="KKT32788.1"/>
    </source>
</evidence>
<dbReference type="PROSITE" id="PS51354">
    <property type="entry name" value="GLUTAREDOXIN_2"/>
    <property type="match status" value="1"/>
</dbReference>
<evidence type="ECO:0000259" key="1">
    <source>
        <dbReference type="Pfam" id="PF00462"/>
    </source>
</evidence>
<dbReference type="GO" id="GO:0045454">
    <property type="term" value="P:cell redox homeostasis"/>
    <property type="evidence" value="ECO:0007669"/>
    <property type="project" value="TreeGrafter"/>
</dbReference>
<reference evidence="2 3" key="1">
    <citation type="journal article" date="2015" name="Nature">
        <title>rRNA introns, odd ribosomes, and small enigmatic genomes across a large radiation of phyla.</title>
        <authorList>
            <person name="Brown C.T."/>
            <person name="Hug L.A."/>
            <person name="Thomas B.C."/>
            <person name="Sharon I."/>
            <person name="Castelle C.J."/>
            <person name="Singh A."/>
            <person name="Wilkins M.J."/>
            <person name="Williams K.H."/>
            <person name="Banfield J.F."/>
        </authorList>
    </citation>
    <scope>NUCLEOTIDE SEQUENCE [LARGE SCALE GENOMIC DNA]</scope>
</reference>
<dbReference type="AlphaFoldDB" id="A0A0G1GEM3"/>
<dbReference type="PANTHER" id="PTHR34386:SF1">
    <property type="entry name" value="GLUTAREDOXIN-LIKE PROTEIN NRDH"/>
    <property type="match status" value="1"/>
</dbReference>
<dbReference type="GO" id="GO:0009055">
    <property type="term" value="F:electron transfer activity"/>
    <property type="evidence" value="ECO:0007669"/>
    <property type="project" value="TreeGrafter"/>
</dbReference>
<dbReference type="Pfam" id="PF00462">
    <property type="entry name" value="Glutaredoxin"/>
    <property type="match status" value="1"/>
</dbReference>
<dbReference type="CDD" id="cd02976">
    <property type="entry name" value="NrdH"/>
    <property type="match status" value="1"/>
</dbReference>
<comment type="caution">
    <text evidence="2">The sequence shown here is derived from an EMBL/GenBank/DDBJ whole genome shotgun (WGS) entry which is preliminary data.</text>
</comment>
<protein>
    <submittedName>
        <fullName evidence="2">Glutaredoxin</fullName>
    </submittedName>
</protein>